<dbReference type="RefSeq" id="WP_377790360.1">
    <property type="nucleotide sequence ID" value="NZ_JBHLYQ010000144.1"/>
</dbReference>
<accession>A0ABV6C4W0</accession>
<gene>
    <name evidence="4" type="ORF">ACFFRE_11365</name>
</gene>
<feature type="domain" description="ChsH2 rubredoxin-like zinc ribbon" evidence="3">
    <location>
        <begin position="29"/>
        <end position="64"/>
    </location>
</feature>
<comment type="caution">
    <text evidence="4">The sequence shown here is derived from an EMBL/GenBank/DDBJ whole genome shotgun (WGS) entry which is preliminary data.</text>
</comment>
<name>A0ABV6C4W0_9ACTN</name>
<dbReference type="InterPro" id="IPR012340">
    <property type="entry name" value="NA-bd_OB-fold"/>
</dbReference>
<reference evidence="4 5" key="1">
    <citation type="submission" date="2024-09" db="EMBL/GenBank/DDBJ databases">
        <authorList>
            <person name="Sun Q."/>
            <person name="Mori K."/>
        </authorList>
    </citation>
    <scope>NUCLEOTIDE SEQUENCE [LARGE SCALE GENOMIC DNA]</scope>
    <source>
        <strain evidence="4 5">JCM 15389</strain>
    </source>
</reference>
<protein>
    <submittedName>
        <fullName evidence="4">Zn-ribbon domain-containing OB-fold protein</fullName>
    </submittedName>
</protein>
<dbReference type="Pfam" id="PF01796">
    <property type="entry name" value="OB_ChsH2_C"/>
    <property type="match status" value="1"/>
</dbReference>
<evidence type="ECO:0000259" key="2">
    <source>
        <dbReference type="Pfam" id="PF01796"/>
    </source>
</evidence>
<dbReference type="EMBL" id="JBHLYQ010000144">
    <property type="protein sequence ID" value="MFC0082730.1"/>
    <property type="molecule type" value="Genomic_DNA"/>
</dbReference>
<sequence length="155" mass="16643">MSQTATEGPRSSGPSKPVPRPTPETAFYWEGTKQGELRLQRCGACRRVFFYPRSSCPHCGSTEVPWFVASGRGRLHSYVISHRAAPGFEDEVPYAIALVELEEGPRLMANIVGVPQTPEALVLDMALEVAFEPRGDQMVPVFQPAAGGAASGVGA</sequence>
<feature type="region of interest" description="Disordered" evidence="1">
    <location>
        <begin position="1"/>
        <end position="24"/>
    </location>
</feature>
<organism evidence="4 5">
    <name type="scientific">Aciditerrimonas ferrireducens</name>
    <dbReference type="NCBI Taxonomy" id="667306"/>
    <lineage>
        <taxon>Bacteria</taxon>
        <taxon>Bacillati</taxon>
        <taxon>Actinomycetota</taxon>
        <taxon>Acidimicrobiia</taxon>
        <taxon>Acidimicrobiales</taxon>
        <taxon>Acidimicrobiaceae</taxon>
        <taxon>Aciditerrimonas</taxon>
    </lineage>
</organism>
<dbReference type="SUPFAM" id="SSF50249">
    <property type="entry name" value="Nucleic acid-binding proteins"/>
    <property type="match status" value="1"/>
</dbReference>
<evidence type="ECO:0000313" key="5">
    <source>
        <dbReference type="Proteomes" id="UP001589788"/>
    </source>
</evidence>
<dbReference type="PANTHER" id="PTHR34075:SF5">
    <property type="entry name" value="BLR3430 PROTEIN"/>
    <property type="match status" value="1"/>
</dbReference>
<keyword evidence="5" id="KW-1185">Reference proteome</keyword>
<dbReference type="Proteomes" id="UP001589788">
    <property type="component" value="Unassembled WGS sequence"/>
</dbReference>
<dbReference type="Gene3D" id="6.10.30.10">
    <property type="match status" value="1"/>
</dbReference>
<dbReference type="InterPro" id="IPR002878">
    <property type="entry name" value="ChsH2_C"/>
</dbReference>
<proteinExistence type="predicted"/>
<dbReference type="InterPro" id="IPR022002">
    <property type="entry name" value="ChsH2_Znr"/>
</dbReference>
<feature type="domain" description="ChsH2 C-terminal OB-fold" evidence="2">
    <location>
        <begin position="67"/>
        <end position="132"/>
    </location>
</feature>
<dbReference type="PANTHER" id="PTHR34075">
    <property type="entry name" value="BLR3430 PROTEIN"/>
    <property type="match status" value="1"/>
</dbReference>
<evidence type="ECO:0000256" key="1">
    <source>
        <dbReference type="SAM" id="MobiDB-lite"/>
    </source>
</evidence>
<evidence type="ECO:0000313" key="4">
    <source>
        <dbReference type="EMBL" id="MFC0082730.1"/>
    </source>
</evidence>
<evidence type="ECO:0000259" key="3">
    <source>
        <dbReference type="Pfam" id="PF12172"/>
    </source>
</evidence>
<dbReference type="Pfam" id="PF12172">
    <property type="entry name" value="zf-ChsH2"/>
    <property type="match status" value="1"/>
</dbReference>
<dbReference type="InterPro" id="IPR052513">
    <property type="entry name" value="Thioester_dehydratase-like"/>
</dbReference>